<evidence type="ECO:0000256" key="2">
    <source>
        <dbReference type="ARBA" id="ARBA00022527"/>
    </source>
</evidence>
<dbReference type="SMART" id="SM00220">
    <property type="entry name" value="S_TKc"/>
    <property type="match status" value="1"/>
</dbReference>
<evidence type="ECO:0000313" key="9">
    <source>
        <dbReference type="EMBL" id="MFH4973628.1"/>
    </source>
</evidence>
<dbReference type="SUPFAM" id="SSF56112">
    <property type="entry name" value="Protein kinase-like (PK-like)"/>
    <property type="match status" value="1"/>
</dbReference>
<evidence type="ECO:0000256" key="1">
    <source>
        <dbReference type="ARBA" id="ARBA00001946"/>
    </source>
</evidence>
<dbReference type="InterPro" id="IPR033701">
    <property type="entry name" value="POLO_box_1"/>
</dbReference>
<dbReference type="FunFam" id="1.10.510.10:FF:000571">
    <property type="entry name" value="Maternal embryonic leucine zipper kinase"/>
    <property type="match status" value="1"/>
</dbReference>
<keyword evidence="2" id="KW-0723">Serine/threonine-protein kinase</keyword>
<dbReference type="PANTHER" id="PTHR24345:SF91">
    <property type="entry name" value="SERINE_THREONINE-PROTEIN KINASE PLK4"/>
    <property type="match status" value="1"/>
</dbReference>
<dbReference type="Gene3D" id="3.30.200.20">
    <property type="entry name" value="Phosphorylase Kinase, domain 1"/>
    <property type="match status" value="1"/>
</dbReference>
<gene>
    <name evidence="9" type="ORF">AB6A40_000337</name>
</gene>
<comment type="cofactor">
    <cofactor evidence="1">
        <name>Mg(2+)</name>
        <dbReference type="ChEBI" id="CHEBI:18420"/>
    </cofactor>
</comment>
<dbReference type="PANTHER" id="PTHR24345">
    <property type="entry name" value="SERINE/THREONINE-PROTEIN KINASE PLK"/>
    <property type="match status" value="1"/>
</dbReference>
<dbReference type="Proteomes" id="UP001608902">
    <property type="component" value="Unassembled WGS sequence"/>
</dbReference>
<evidence type="ECO:0000256" key="5">
    <source>
        <dbReference type="ARBA" id="ARBA00022777"/>
    </source>
</evidence>
<proteinExistence type="predicted"/>
<comment type="caution">
    <text evidence="9">The sequence shown here is derived from an EMBL/GenBank/DDBJ whole genome shotgun (WGS) entry which is preliminary data.</text>
</comment>
<dbReference type="CDD" id="cd13118">
    <property type="entry name" value="POLO_box_1"/>
    <property type="match status" value="1"/>
</dbReference>
<dbReference type="PROSITE" id="PS50011">
    <property type="entry name" value="PROTEIN_KINASE_DOM"/>
    <property type="match status" value="1"/>
</dbReference>
<dbReference type="EMBL" id="JBGFUD010000091">
    <property type="protein sequence ID" value="MFH4973628.1"/>
    <property type="molecule type" value="Genomic_DNA"/>
</dbReference>
<protein>
    <recommendedName>
        <fullName evidence="11">Polo kinase</fullName>
    </recommendedName>
</protein>
<reference evidence="9 10" key="1">
    <citation type="submission" date="2024-08" db="EMBL/GenBank/DDBJ databases">
        <title>Gnathostoma spinigerum genome.</title>
        <authorList>
            <person name="Gonzalez-Bertolin B."/>
            <person name="Monzon S."/>
            <person name="Zaballos A."/>
            <person name="Jimenez P."/>
            <person name="Dekumyoy P."/>
            <person name="Varona S."/>
            <person name="Cuesta I."/>
            <person name="Sumanam S."/>
            <person name="Adisakwattana P."/>
            <person name="Gasser R.B."/>
            <person name="Hernandez-Gonzalez A."/>
            <person name="Young N.D."/>
            <person name="Perteguer M.J."/>
        </authorList>
    </citation>
    <scope>NUCLEOTIDE SEQUENCE [LARGE SCALE GENOMIC DNA]</scope>
    <source>
        <strain evidence="9">AL3</strain>
        <tissue evidence="9">Liver</tissue>
    </source>
</reference>
<feature type="domain" description="Protein kinase" evidence="7">
    <location>
        <begin position="36"/>
        <end position="296"/>
    </location>
</feature>
<dbReference type="PROSITE" id="PS50078">
    <property type="entry name" value="POLO_BOX"/>
    <property type="match status" value="1"/>
</dbReference>
<dbReference type="InterPro" id="IPR000959">
    <property type="entry name" value="POLO_box_dom"/>
</dbReference>
<accession>A0ABD6E1Z3</accession>
<dbReference type="GO" id="GO:0005524">
    <property type="term" value="F:ATP binding"/>
    <property type="evidence" value="ECO:0007669"/>
    <property type="project" value="UniProtKB-KW"/>
</dbReference>
<evidence type="ECO:0000313" key="10">
    <source>
        <dbReference type="Proteomes" id="UP001608902"/>
    </source>
</evidence>
<dbReference type="GO" id="GO:0004674">
    <property type="term" value="F:protein serine/threonine kinase activity"/>
    <property type="evidence" value="ECO:0007669"/>
    <property type="project" value="UniProtKB-KW"/>
</dbReference>
<evidence type="ECO:0000259" key="7">
    <source>
        <dbReference type="PROSITE" id="PS50011"/>
    </source>
</evidence>
<keyword evidence="6" id="KW-0067">ATP-binding</keyword>
<keyword evidence="10" id="KW-1185">Reference proteome</keyword>
<evidence type="ECO:0008006" key="11">
    <source>
        <dbReference type="Google" id="ProtNLM"/>
    </source>
</evidence>
<dbReference type="Gene3D" id="1.10.510.10">
    <property type="entry name" value="Transferase(Phosphotransferase) domain 1"/>
    <property type="match status" value="1"/>
</dbReference>
<dbReference type="InterPro" id="IPR008271">
    <property type="entry name" value="Ser/Thr_kinase_AS"/>
</dbReference>
<dbReference type="InterPro" id="IPR000719">
    <property type="entry name" value="Prot_kinase_dom"/>
</dbReference>
<dbReference type="AlphaFoldDB" id="A0ABD6E1Z3"/>
<sequence length="607" mass="68641">MALNIDHESPCTSSCTSEGCDPPPPLLFDPTSGCRYSIVEYLEKGGFAKCYSATAVDSSNATSLVALKVISKSRLKKHSNWIKMHREIDIHRQLEHPNIVKLITYFEDVTNFYMVLELCGNNTLLHQIHLSEGGRLCEETTRHYLSQIVDGILYLHEVVRILHRDLKPGNMLVNSEYQIKLADFGFAVPIDELPSVSLSVCGTPNYISPQVISCKGYSKEAEAWSVGCTLYCMLIGKPPFECETLEKTYAKILKCDYIFPSDVHISNEAKDLVSRLIELDPLSRLRIISMKEHEFFWPDRSNRFFLKSSWKCAGDGCADHLSGKLSKVLPPIISPVMQQYPYGGYSGDSGIGSDGYLGPRITTLPKERPETLFEQVMAGHYAVTDEPPLLLDMKLEKDGCEVPMVIVSKWVDYSNKHGFGCVLSDGTYCMLFNDGSSLSKRRSANGAYYFHSYLSDVMNENAVPFEWTDDKAQITSDITHKIRSSDMFRDYMNSHLETTASTTLRRFPLELLVRYRRVNDALLMILSGGTAQINLISSHYKLVLDRDATNQVILTVFHPQRNVRCYRLANDAPAPLCAESNQIQDLLNNAKWCFRYHTLRSHYATEC</sequence>
<dbReference type="InterPro" id="IPR011009">
    <property type="entry name" value="Kinase-like_dom_sf"/>
</dbReference>
<evidence type="ECO:0000256" key="6">
    <source>
        <dbReference type="ARBA" id="ARBA00022840"/>
    </source>
</evidence>
<evidence type="ECO:0000256" key="4">
    <source>
        <dbReference type="ARBA" id="ARBA00022741"/>
    </source>
</evidence>
<evidence type="ECO:0000256" key="3">
    <source>
        <dbReference type="ARBA" id="ARBA00022679"/>
    </source>
</evidence>
<dbReference type="Gene3D" id="3.30.1120.30">
    <property type="entry name" value="POLO box domain"/>
    <property type="match status" value="2"/>
</dbReference>
<keyword evidence="4" id="KW-0547">Nucleotide-binding</keyword>
<dbReference type="InterPro" id="IPR036947">
    <property type="entry name" value="POLO_box_dom_sf"/>
</dbReference>
<keyword evidence="5" id="KW-0418">Kinase</keyword>
<evidence type="ECO:0000259" key="8">
    <source>
        <dbReference type="PROSITE" id="PS50078"/>
    </source>
</evidence>
<organism evidence="9 10">
    <name type="scientific">Gnathostoma spinigerum</name>
    <dbReference type="NCBI Taxonomy" id="75299"/>
    <lineage>
        <taxon>Eukaryota</taxon>
        <taxon>Metazoa</taxon>
        <taxon>Ecdysozoa</taxon>
        <taxon>Nematoda</taxon>
        <taxon>Chromadorea</taxon>
        <taxon>Rhabditida</taxon>
        <taxon>Spirurina</taxon>
        <taxon>Gnathostomatomorpha</taxon>
        <taxon>Gnathostomatoidea</taxon>
        <taxon>Gnathostomatidae</taxon>
        <taxon>Gnathostoma</taxon>
    </lineage>
</organism>
<dbReference type="FunFam" id="3.30.200.20:FF:000042">
    <property type="entry name" value="Aurora kinase A"/>
    <property type="match status" value="1"/>
</dbReference>
<keyword evidence="3" id="KW-0808">Transferase</keyword>
<name>A0ABD6E1Z3_9BILA</name>
<dbReference type="Pfam" id="PF00069">
    <property type="entry name" value="Pkinase"/>
    <property type="match status" value="1"/>
</dbReference>
<dbReference type="PROSITE" id="PS00108">
    <property type="entry name" value="PROTEIN_KINASE_ST"/>
    <property type="match status" value="1"/>
</dbReference>
<dbReference type="SUPFAM" id="SSF82615">
    <property type="entry name" value="Polo-box domain"/>
    <property type="match status" value="2"/>
</dbReference>
<feature type="domain" description="POLO box" evidence="8">
    <location>
        <begin position="406"/>
        <end position="494"/>
    </location>
</feature>